<protein>
    <submittedName>
        <fullName evidence="1">Uncharacterized protein</fullName>
    </submittedName>
</protein>
<dbReference type="RefSeq" id="WP_155669279.1">
    <property type="nucleotide sequence ID" value="NZ_WOCA01000010.1"/>
</dbReference>
<comment type="caution">
    <text evidence="1">The sequence shown here is derived from an EMBL/GenBank/DDBJ whole genome shotgun (WGS) entry which is preliminary data.</text>
</comment>
<dbReference type="SUPFAM" id="SSF52540">
    <property type="entry name" value="P-loop containing nucleoside triphosphate hydrolases"/>
    <property type="match status" value="1"/>
</dbReference>
<gene>
    <name evidence="1" type="ORF">GMD78_13085</name>
</gene>
<keyword evidence="2" id="KW-1185">Reference proteome</keyword>
<dbReference type="Gene3D" id="3.40.50.300">
    <property type="entry name" value="P-loop containing nucleotide triphosphate hydrolases"/>
    <property type="match status" value="1"/>
</dbReference>
<dbReference type="Proteomes" id="UP000469125">
    <property type="component" value="Unassembled WGS sequence"/>
</dbReference>
<sequence length="1269" mass="147882">MLEVTPQDISSLTDTDLRLLIGYLCEAEVSSKGLTTHGVTYGGHQNAKDGGIDVRVNYDEDSWKQGFIPRKNTGFQVKKPKMPASEIPKEMAPKEILRESIRSLVQRNGAYIIISSQSSTAEGALNARRKAMRKVIDNYIPESDIFLDFYDSQRTATWVNTYPSLVAWVRKKVGRVIEGWKGYENWAYCPMGIEEEYLLDENVRFSNKGSNSQSISIEEGLNKLRLELEDSKTIIRLVGLSGVGKTRFVQALFDERVGKNALEKSLVLYTDIGDNPNPSPKQMLEQLIRKKTKTYLFIDNCPPELHKELTSILKTASTDNISLLTIEYDVKDETKEETEVYHLESASENVISQLILERYEHIDHSSARHIAKLSGGNFRIANALASVVNRGENVSSLPDKTIFSRLFKQRNEENNNLEIVAEVCSLVYSFNIDTSSPENLEIRLLSDLAGITIREFLRNVNELESRDLIQKRGVYRAFLPHALANKLAINALENIPFYELKNVFENKAEWRLYRSFTKRLSYLHFSEKAKKFAEEWIENSGLIEDVSNMDEKKMHLLECVAPLNIELTLKTLEEINQKEYADYFFSRENPQYSRLSRLLIHLAYDQEYFTRSVQLLIKMALKETVRENVNSTRDLLKKLFHLYLSHTHATIEQRLEIIERLLLSKQEKEQALGLNLLDEMMEAGSFSGYGLSNFGGHIRDLGYLPKLGSEIEQWYRKVAEFCLDKHSTENISNEISTIIAKNLRSIWSQRYCFKVVEFICLSMHNRGFWVEGWISIKLILKYDSKRMDQSLIDRLEILEAKLRPNSLEERLQIFLTSNRLYLELFEVFEESEDATVSETDNIIIFQSLKIGEFLSEEKSILIKYFPDLLEKQNRYLETIGSVLSKNYNDKQELWFLIKGNLDVINRKEGYRPFLIGAISQFSKSLVNEVFDELVESNYINVLMCLQNFLFTDSEGINRLIQLIKDKFFPQNYIFSLRNLRLNDEINPEKYLELLNEIKNSYGDFDIIAHFLYELIFIMKEKLSGNEPIIELMHESLMTIFSKEIKSRLFDSYEYSKIIRFVYSLPNSNEKFIELLSIILAGINSLRIYEFNIEEILEALAIVKPHDFLKSTLDAYSEEGFTFRYDFGNNPLCNIGEELLINWIEGVELEKRYIRVKMLLENVKLYRKTESKYHWSKLGIYIIDNFYKNEDILNYIKLNLFSYTSLGGVHSGSMASIFDERRSLVIKFLDEEKQELSSWAKILNEEQIKRIEQMRKEELESDRRMEHFEY</sequence>
<evidence type="ECO:0000313" key="1">
    <source>
        <dbReference type="EMBL" id="MUK89306.1"/>
    </source>
</evidence>
<dbReference type="AlphaFoldDB" id="A0A6N8FKR5"/>
<reference evidence="1 2" key="1">
    <citation type="submission" date="2019-11" db="EMBL/GenBank/DDBJ databases">
        <authorList>
            <person name="Li X."/>
        </authorList>
    </citation>
    <scope>NUCLEOTIDE SEQUENCE [LARGE SCALE GENOMIC DNA]</scope>
    <source>
        <strain evidence="1 2">L9</strain>
    </source>
</reference>
<evidence type="ECO:0000313" key="2">
    <source>
        <dbReference type="Proteomes" id="UP000469125"/>
    </source>
</evidence>
<dbReference type="InterPro" id="IPR027417">
    <property type="entry name" value="P-loop_NTPase"/>
</dbReference>
<name>A0A6N8FKR5_9BACI</name>
<dbReference type="EMBL" id="WOCA01000010">
    <property type="protein sequence ID" value="MUK89306.1"/>
    <property type="molecule type" value="Genomic_DNA"/>
</dbReference>
<proteinExistence type="predicted"/>
<accession>A0A6N8FKR5</accession>
<organism evidence="1 2">
    <name type="scientific">Ornithinibacillus caprae</name>
    <dbReference type="NCBI Taxonomy" id="2678566"/>
    <lineage>
        <taxon>Bacteria</taxon>
        <taxon>Bacillati</taxon>
        <taxon>Bacillota</taxon>
        <taxon>Bacilli</taxon>
        <taxon>Bacillales</taxon>
        <taxon>Bacillaceae</taxon>
        <taxon>Ornithinibacillus</taxon>
    </lineage>
</organism>